<protein>
    <submittedName>
        <fullName evidence="1">XRE family transcriptional regulator</fullName>
    </submittedName>
</protein>
<dbReference type="GO" id="GO:0003677">
    <property type="term" value="F:DNA binding"/>
    <property type="evidence" value="ECO:0007669"/>
    <property type="project" value="InterPro"/>
</dbReference>
<accession>A0A5P3XER8</accession>
<evidence type="ECO:0000313" key="1">
    <source>
        <dbReference type="EMBL" id="QEZ68451.1"/>
    </source>
</evidence>
<evidence type="ECO:0000313" key="2">
    <source>
        <dbReference type="Proteomes" id="UP000326961"/>
    </source>
</evidence>
<dbReference type="EMBL" id="CP032452">
    <property type="protein sequence ID" value="QEZ68451.1"/>
    <property type="molecule type" value="Genomic_DNA"/>
</dbReference>
<reference evidence="1 2" key="1">
    <citation type="submission" date="2018-09" db="EMBL/GenBank/DDBJ databases">
        <title>A clostridial neurotoxin that targets Anopheles mosquitoes.</title>
        <authorList>
            <person name="Contreras E."/>
            <person name="Masuyer G."/>
            <person name="Qureshi N."/>
            <person name="Chawla S."/>
            <person name="Lim H.L."/>
            <person name="Chen J."/>
            <person name="Stenmark P."/>
            <person name="Gill S."/>
        </authorList>
    </citation>
    <scope>NUCLEOTIDE SEQUENCE [LARGE SCALE GENOMIC DNA]</scope>
    <source>
        <strain evidence="1 2">Cbm</strain>
    </source>
</reference>
<dbReference type="CDD" id="cd00093">
    <property type="entry name" value="HTH_XRE"/>
    <property type="match status" value="1"/>
</dbReference>
<dbReference type="Proteomes" id="UP000326961">
    <property type="component" value="Chromosome"/>
</dbReference>
<dbReference type="Gene3D" id="1.10.260.40">
    <property type="entry name" value="lambda repressor-like DNA-binding domains"/>
    <property type="match status" value="1"/>
</dbReference>
<proteinExistence type="predicted"/>
<dbReference type="InterPro" id="IPR010982">
    <property type="entry name" value="Lambda_DNA-bd_dom_sf"/>
</dbReference>
<dbReference type="AlphaFoldDB" id="A0A5P3XER8"/>
<dbReference type="SUPFAM" id="SSF47413">
    <property type="entry name" value="lambda repressor-like DNA-binding domains"/>
    <property type="match status" value="1"/>
</dbReference>
<dbReference type="InterPro" id="IPR001387">
    <property type="entry name" value="Cro/C1-type_HTH"/>
</dbReference>
<name>A0A5P3XER8_PARBF</name>
<organism evidence="1 2">
    <name type="scientific">Paraclostridium bifermentans</name>
    <name type="common">Clostridium bifermentans</name>
    <dbReference type="NCBI Taxonomy" id="1490"/>
    <lineage>
        <taxon>Bacteria</taxon>
        <taxon>Bacillati</taxon>
        <taxon>Bacillota</taxon>
        <taxon>Clostridia</taxon>
        <taxon>Peptostreptococcales</taxon>
        <taxon>Peptostreptococcaceae</taxon>
        <taxon>Paraclostridium</taxon>
    </lineage>
</organism>
<dbReference type="RefSeq" id="WP_150886206.1">
    <property type="nucleotide sequence ID" value="NZ_CP032452.1"/>
</dbReference>
<gene>
    <name evidence="1" type="ORF">D4A35_05660</name>
</gene>
<sequence>MTSVVSIATYKEAKERLFPPYVPLYKTIRLYSQDFLFEEYLESDSIGEFLVKFKKNNNLTLKDISNMTGFSPSHIANIIYGKKASNDFIQKIKNLNYHRMKL</sequence>